<name>A0ABU1QUU3_9BACT</name>
<evidence type="ECO:0000313" key="2">
    <source>
        <dbReference type="Proteomes" id="UP001264980"/>
    </source>
</evidence>
<dbReference type="RefSeq" id="WP_309982221.1">
    <property type="nucleotide sequence ID" value="NZ_JAVDTI010000002.1"/>
</dbReference>
<gene>
    <name evidence="1" type="ORF">J2W84_001972</name>
</gene>
<evidence type="ECO:0000313" key="1">
    <source>
        <dbReference type="EMBL" id="MDR6804926.1"/>
    </source>
</evidence>
<dbReference type="Pfam" id="PF07606">
    <property type="entry name" value="DUF1569"/>
    <property type="match status" value="1"/>
</dbReference>
<organism evidence="1 2">
    <name type="scientific">Dyadobacter fermentans</name>
    <dbReference type="NCBI Taxonomy" id="94254"/>
    <lineage>
        <taxon>Bacteria</taxon>
        <taxon>Pseudomonadati</taxon>
        <taxon>Bacteroidota</taxon>
        <taxon>Cytophagia</taxon>
        <taxon>Cytophagales</taxon>
        <taxon>Spirosomataceae</taxon>
        <taxon>Dyadobacter</taxon>
    </lineage>
</organism>
<dbReference type="EMBL" id="JAVDTI010000002">
    <property type="protein sequence ID" value="MDR6804926.1"/>
    <property type="molecule type" value="Genomic_DNA"/>
</dbReference>
<reference evidence="1 2" key="1">
    <citation type="submission" date="2023-07" db="EMBL/GenBank/DDBJ databases">
        <title>Sorghum-associated microbial communities from plants grown in Nebraska, USA.</title>
        <authorList>
            <person name="Schachtman D."/>
        </authorList>
    </citation>
    <scope>NUCLEOTIDE SEQUENCE [LARGE SCALE GENOMIC DNA]</scope>
    <source>
        <strain evidence="1 2">BE57</strain>
    </source>
</reference>
<keyword evidence="2" id="KW-1185">Reference proteome</keyword>
<protein>
    <recommendedName>
        <fullName evidence="3">DinB-like domain-containing protein</fullName>
    </recommendedName>
</protein>
<dbReference type="InterPro" id="IPR034660">
    <property type="entry name" value="DinB/YfiT-like"/>
</dbReference>
<comment type="caution">
    <text evidence="1">The sequence shown here is derived from an EMBL/GenBank/DDBJ whole genome shotgun (WGS) entry which is preliminary data.</text>
</comment>
<evidence type="ECO:0008006" key="3">
    <source>
        <dbReference type="Google" id="ProtNLM"/>
    </source>
</evidence>
<dbReference type="Proteomes" id="UP001264980">
    <property type="component" value="Unassembled WGS sequence"/>
</dbReference>
<sequence>MKTIFDAATREELIRRIQSLEKSNAAQWGKMNVYQMTKHCIIWDEWVLGVHQPKYKQQLIGWIFGRMALKTFVKDDRPIQKNAPTSRYFIVKELDGDLERQKQIWIRCITAYEHFSNPDFIHDFFGKMTREQIGIFAYKHSDHHLRQFGAVDPLTNPTQHQLSGLASR</sequence>
<accession>A0ABU1QUU3</accession>
<proteinExistence type="predicted"/>
<dbReference type="Gene3D" id="1.20.120.450">
    <property type="entry name" value="dinb family like domain"/>
    <property type="match status" value="1"/>
</dbReference>
<dbReference type="InterPro" id="IPR011463">
    <property type="entry name" value="DUF1569"/>
</dbReference>